<evidence type="ECO:0000256" key="1">
    <source>
        <dbReference type="SAM" id="Phobius"/>
    </source>
</evidence>
<dbReference type="PANTHER" id="PTHR12174">
    <property type="entry name" value="SIGNAL PEPTIDE PEPTIDASE"/>
    <property type="match status" value="1"/>
</dbReference>
<keyword evidence="1" id="KW-0812">Transmembrane</keyword>
<keyword evidence="3" id="KW-1185">Reference proteome</keyword>
<dbReference type="GO" id="GO:0033619">
    <property type="term" value="P:membrane protein proteolysis"/>
    <property type="evidence" value="ECO:0007669"/>
    <property type="project" value="TreeGrafter"/>
</dbReference>
<name>A0AAQ4D0Y3_AMBAM</name>
<dbReference type="GO" id="GO:0005765">
    <property type="term" value="C:lysosomal membrane"/>
    <property type="evidence" value="ECO:0007669"/>
    <property type="project" value="TreeGrafter"/>
</dbReference>
<protein>
    <submittedName>
        <fullName evidence="2">Uncharacterized protein</fullName>
    </submittedName>
</protein>
<feature type="transmembrane region" description="Helical" evidence="1">
    <location>
        <begin position="32"/>
        <end position="53"/>
    </location>
</feature>
<dbReference type="EMBL" id="JARKHS020036499">
    <property type="protein sequence ID" value="KAK8756123.1"/>
    <property type="molecule type" value="Genomic_DNA"/>
</dbReference>
<dbReference type="PANTHER" id="PTHR12174:SF103">
    <property type="entry name" value="INTRAMEMBRANE PROTEASE (IMPAS) FAMILY"/>
    <property type="match status" value="1"/>
</dbReference>
<dbReference type="Pfam" id="PF04258">
    <property type="entry name" value="Peptidase_A22B"/>
    <property type="match status" value="1"/>
</dbReference>
<dbReference type="Proteomes" id="UP001321473">
    <property type="component" value="Unassembled WGS sequence"/>
</dbReference>
<feature type="transmembrane region" description="Helical" evidence="1">
    <location>
        <begin position="65"/>
        <end position="85"/>
    </location>
</feature>
<comment type="caution">
    <text evidence="2">The sequence shown here is derived from an EMBL/GenBank/DDBJ whole genome shotgun (WGS) entry which is preliminary data.</text>
</comment>
<proteinExistence type="predicted"/>
<keyword evidence="1" id="KW-1133">Transmembrane helix</keyword>
<dbReference type="AlphaFoldDB" id="A0AAQ4D0Y3"/>
<accession>A0AAQ4D0Y3</accession>
<organism evidence="2 3">
    <name type="scientific">Amblyomma americanum</name>
    <name type="common">Lone star tick</name>
    <dbReference type="NCBI Taxonomy" id="6943"/>
    <lineage>
        <taxon>Eukaryota</taxon>
        <taxon>Metazoa</taxon>
        <taxon>Ecdysozoa</taxon>
        <taxon>Arthropoda</taxon>
        <taxon>Chelicerata</taxon>
        <taxon>Arachnida</taxon>
        <taxon>Acari</taxon>
        <taxon>Parasitiformes</taxon>
        <taxon>Ixodida</taxon>
        <taxon>Ixodoidea</taxon>
        <taxon>Ixodidae</taxon>
        <taxon>Amblyomminae</taxon>
        <taxon>Amblyomma</taxon>
    </lineage>
</organism>
<evidence type="ECO:0000313" key="3">
    <source>
        <dbReference type="Proteomes" id="UP001321473"/>
    </source>
</evidence>
<dbReference type="GO" id="GO:0098553">
    <property type="term" value="C:lumenal side of endoplasmic reticulum membrane"/>
    <property type="evidence" value="ECO:0007669"/>
    <property type="project" value="TreeGrafter"/>
</dbReference>
<sequence length="145" mass="16222">MVEVAKGGNTQEQLPMVLRVPHFNNESLSVCFGQFSLLGFGDILVPGLLVAYCHGFDLLTTRSRLYFFTGTLSSIASISVWHLIAVDISEPLSSLSLFSHISLLRASLRGRLCIKLIERSDREKNVNARNHRRNHTTAHLRAFLS</sequence>
<reference evidence="2 3" key="1">
    <citation type="journal article" date="2023" name="Arcadia Sci">
        <title>De novo assembly of a long-read Amblyomma americanum tick genome.</title>
        <authorList>
            <person name="Chou S."/>
            <person name="Poskanzer K.E."/>
            <person name="Rollins M."/>
            <person name="Thuy-Boun P.S."/>
        </authorList>
    </citation>
    <scope>NUCLEOTIDE SEQUENCE [LARGE SCALE GENOMIC DNA]</scope>
    <source>
        <strain evidence="2">F_SG_1</strain>
        <tissue evidence="2">Salivary glands</tissue>
    </source>
</reference>
<dbReference type="InterPro" id="IPR007369">
    <property type="entry name" value="Peptidase_A22B_SPP"/>
</dbReference>
<dbReference type="GO" id="GO:0098554">
    <property type="term" value="C:cytoplasmic side of endoplasmic reticulum membrane"/>
    <property type="evidence" value="ECO:0007669"/>
    <property type="project" value="TreeGrafter"/>
</dbReference>
<dbReference type="GO" id="GO:0030660">
    <property type="term" value="C:Golgi-associated vesicle membrane"/>
    <property type="evidence" value="ECO:0007669"/>
    <property type="project" value="TreeGrafter"/>
</dbReference>
<evidence type="ECO:0000313" key="2">
    <source>
        <dbReference type="EMBL" id="KAK8756123.1"/>
    </source>
</evidence>
<gene>
    <name evidence="2" type="ORF">V5799_001176</name>
</gene>
<dbReference type="GO" id="GO:0042500">
    <property type="term" value="F:aspartic endopeptidase activity, intramembrane cleaving"/>
    <property type="evidence" value="ECO:0007669"/>
    <property type="project" value="InterPro"/>
</dbReference>
<keyword evidence="1" id="KW-0472">Membrane</keyword>